<keyword evidence="4" id="KW-1185">Reference proteome</keyword>
<dbReference type="STRING" id="765915.A0A1Y2HA45"/>
<evidence type="ECO:0000259" key="2">
    <source>
        <dbReference type="Pfam" id="PF23544"/>
    </source>
</evidence>
<reference evidence="3 4" key="1">
    <citation type="submission" date="2016-07" db="EMBL/GenBank/DDBJ databases">
        <title>Pervasive Adenine N6-methylation of Active Genes in Fungi.</title>
        <authorList>
            <consortium name="DOE Joint Genome Institute"/>
            <person name="Mondo S.J."/>
            <person name="Dannebaum R.O."/>
            <person name="Kuo R.C."/>
            <person name="Labutti K."/>
            <person name="Haridas S."/>
            <person name="Kuo A."/>
            <person name="Salamov A."/>
            <person name="Ahrendt S.R."/>
            <person name="Lipzen A."/>
            <person name="Sullivan W."/>
            <person name="Andreopoulos W.B."/>
            <person name="Clum A."/>
            <person name="Lindquist E."/>
            <person name="Daum C."/>
            <person name="Ramamoorthy G.K."/>
            <person name="Gryganskyi A."/>
            <person name="Culley D."/>
            <person name="Magnuson J.K."/>
            <person name="James T.Y."/>
            <person name="O'Malley M.A."/>
            <person name="Stajich J.E."/>
            <person name="Spatafora J.W."/>
            <person name="Visel A."/>
            <person name="Grigoriev I.V."/>
        </authorList>
    </citation>
    <scope>NUCLEOTIDE SEQUENCE [LARGE SCALE GENOMIC DNA]</scope>
    <source>
        <strain evidence="3 4">PL171</strain>
    </source>
</reference>
<proteinExistence type="predicted"/>
<feature type="domain" description="AtuA-like ferredoxin-fold" evidence="2">
    <location>
        <begin position="525"/>
        <end position="620"/>
    </location>
</feature>
<name>A0A1Y2HA45_9FUNG</name>
<feature type="domain" description="Acyclic terpene utilisation N-terminal" evidence="1">
    <location>
        <begin position="22"/>
        <end position="481"/>
    </location>
</feature>
<sequence>MNDTAATDVFGTMLDKAPNAQVSIGCASAFWGDSPAAAAQLLLGHGSLDFLALDLLAEVTMGLLAKRKAAGKSGFIEEFAQRVVAPLLPAIASTRTKIITNAGGLDPIGLKNLIEDLIRKADLSITVAAVVGDNLMDNLASGHLSHLKPFSPTNAKVQDDSDRLPSRLQDVTAANAYLGAFPIVAALDAGADIVVTGRCVDSALVLGPLIHRFGWSPRDFDQLAAGSLIGHILECGTQATGGNFTDGMRSSSSSGAGWSNMGYPIALVSPNGDAHITKLAKTGGCVTRLTVGEQMCYEVLDPANYLLPDVILDLTNVTLTQVDHDLVKVTGARGRPPPNTLKVSLITHGPYVVTSELFLTGYDSRGKALATGNAIIQRVNRLLPRIAQIKEPISAYRLECLGVDGVLGPHARASDDIPHEVVLRITASHPDRRALGVLAMELAPSATSMAPGITGAGSGRPIPTRQLRHISALIPKDTLAPAQVIVGCSSPVKAVFPSTSVSNAVVRTSIPYEPPALSSWDVVAVPLICLAVARSGDKGDNCNIGVLARRSEFYPYLVQALTADVVASHFAHLLEGNVTRYLLPGSSALNFVLTKCLGGGGLSSLRIDRQGKTYGSILVSTCTVPVARNLLPLLSYQHLVNKL</sequence>
<dbReference type="Pfam" id="PF23544">
    <property type="entry name" value="AtuA_ferredoxin"/>
    <property type="match status" value="1"/>
</dbReference>
<dbReference type="EMBL" id="MCFL01000121">
    <property type="protein sequence ID" value="ORZ29912.1"/>
    <property type="molecule type" value="Genomic_DNA"/>
</dbReference>
<dbReference type="Proteomes" id="UP000193411">
    <property type="component" value="Unassembled WGS sequence"/>
</dbReference>
<dbReference type="AlphaFoldDB" id="A0A1Y2HA45"/>
<protein>
    <recommendedName>
        <fullName evidence="5">DUF1446-domain-containing protein</fullName>
    </recommendedName>
</protein>
<dbReference type="InterPro" id="IPR056362">
    <property type="entry name" value="AtuA-like_ferredoxin_dom"/>
</dbReference>
<dbReference type="InterPro" id="IPR010839">
    <property type="entry name" value="AtuA_N"/>
</dbReference>
<comment type="caution">
    <text evidence="3">The sequence shown here is derived from an EMBL/GenBank/DDBJ whole genome shotgun (WGS) entry which is preliminary data.</text>
</comment>
<dbReference type="OrthoDB" id="10265871at2759"/>
<evidence type="ECO:0000313" key="3">
    <source>
        <dbReference type="EMBL" id="ORZ29912.1"/>
    </source>
</evidence>
<evidence type="ECO:0008006" key="5">
    <source>
        <dbReference type="Google" id="ProtNLM"/>
    </source>
</evidence>
<dbReference type="PANTHER" id="PTHR47708">
    <property type="match status" value="1"/>
</dbReference>
<dbReference type="Pfam" id="PF07287">
    <property type="entry name" value="AtuA"/>
    <property type="match status" value="1"/>
</dbReference>
<organism evidence="3 4">
    <name type="scientific">Catenaria anguillulae PL171</name>
    <dbReference type="NCBI Taxonomy" id="765915"/>
    <lineage>
        <taxon>Eukaryota</taxon>
        <taxon>Fungi</taxon>
        <taxon>Fungi incertae sedis</taxon>
        <taxon>Blastocladiomycota</taxon>
        <taxon>Blastocladiomycetes</taxon>
        <taxon>Blastocladiales</taxon>
        <taxon>Catenariaceae</taxon>
        <taxon>Catenaria</taxon>
    </lineage>
</organism>
<gene>
    <name evidence="3" type="ORF">BCR44DRAFT_1037684</name>
</gene>
<evidence type="ECO:0000259" key="1">
    <source>
        <dbReference type="Pfam" id="PF07287"/>
    </source>
</evidence>
<accession>A0A1Y2HA45</accession>
<evidence type="ECO:0000313" key="4">
    <source>
        <dbReference type="Proteomes" id="UP000193411"/>
    </source>
</evidence>
<dbReference type="PANTHER" id="PTHR47708:SF2">
    <property type="entry name" value="SI:CH73-132F6.5"/>
    <property type="match status" value="1"/>
</dbReference>